<dbReference type="InterPro" id="IPR044796">
    <property type="entry name" value="MLN51_plant"/>
</dbReference>
<reference evidence="16" key="1">
    <citation type="submission" date="2017-03" db="EMBL/GenBank/DDBJ databases">
        <authorList>
            <person name="Sharma R."/>
            <person name="Thines M."/>
        </authorList>
    </citation>
    <scope>NUCLEOTIDE SEQUENCE [LARGE SCALE GENOMIC DNA]</scope>
</reference>
<feature type="compositionally biased region" description="Basic and acidic residues" evidence="13">
    <location>
        <begin position="151"/>
        <end position="170"/>
    </location>
</feature>
<dbReference type="AlphaFoldDB" id="A0A1W5CS51"/>
<feature type="region of interest" description="Disordered" evidence="13">
    <location>
        <begin position="1"/>
        <end position="227"/>
    </location>
</feature>
<evidence type="ECO:0000256" key="13">
    <source>
        <dbReference type="SAM" id="MobiDB-lite"/>
    </source>
</evidence>
<keyword evidence="8" id="KW-0810">Translation regulation</keyword>
<evidence type="ECO:0000259" key="14">
    <source>
        <dbReference type="SMART" id="SM01044"/>
    </source>
</evidence>
<evidence type="ECO:0000256" key="12">
    <source>
        <dbReference type="ARBA" id="ARBA00023242"/>
    </source>
</evidence>
<comment type="subcellular location">
    <subcellularLocation>
        <location evidence="2">Cytoplasm</location>
    </subcellularLocation>
    <subcellularLocation>
        <location evidence="1">Nucleus</location>
    </subcellularLocation>
</comment>
<keyword evidence="10" id="KW-0866">Nonsense-mediated mRNA decay</keyword>
<evidence type="ECO:0000313" key="16">
    <source>
        <dbReference type="Proteomes" id="UP000192927"/>
    </source>
</evidence>
<evidence type="ECO:0000256" key="6">
    <source>
        <dbReference type="ARBA" id="ARBA00022664"/>
    </source>
</evidence>
<keyword evidence="4" id="KW-0813">Transport</keyword>
<dbReference type="GO" id="GO:0000184">
    <property type="term" value="P:nuclear-transcribed mRNA catabolic process, nonsense-mediated decay"/>
    <property type="evidence" value="ECO:0007669"/>
    <property type="project" value="UniProtKB-KW"/>
</dbReference>
<dbReference type="Pfam" id="PF09405">
    <property type="entry name" value="Btz"/>
    <property type="match status" value="1"/>
</dbReference>
<dbReference type="GO" id="GO:0051028">
    <property type="term" value="P:mRNA transport"/>
    <property type="evidence" value="ECO:0007669"/>
    <property type="project" value="UniProtKB-KW"/>
</dbReference>
<dbReference type="PANTHER" id="PTHR46837:SF5">
    <property type="entry name" value="PROTEIN MLN51 HOMOLOG"/>
    <property type="match status" value="1"/>
</dbReference>
<feature type="region of interest" description="Disordered" evidence="13">
    <location>
        <begin position="467"/>
        <end position="554"/>
    </location>
</feature>
<evidence type="ECO:0000256" key="4">
    <source>
        <dbReference type="ARBA" id="ARBA00022448"/>
    </source>
</evidence>
<protein>
    <submittedName>
        <fullName evidence="15">Btz domain</fullName>
    </submittedName>
</protein>
<dbReference type="PANTHER" id="PTHR46837">
    <property type="entry name" value="PROTEIN MLN51 HOMOLOG"/>
    <property type="match status" value="1"/>
</dbReference>
<dbReference type="GO" id="GO:0003729">
    <property type="term" value="F:mRNA binding"/>
    <property type="evidence" value="ECO:0007669"/>
    <property type="project" value="InterPro"/>
</dbReference>
<dbReference type="EMBL" id="FWEW01000062">
    <property type="protein sequence ID" value="SLM33575.1"/>
    <property type="molecule type" value="Genomic_DNA"/>
</dbReference>
<evidence type="ECO:0000256" key="2">
    <source>
        <dbReference type="ARBA" id="ARBA00004496"/>
    </source>
</evidence>
<evidence type="ECO:0000256" key="1">
    <source>
        <dbReference type="ARBA" id="ARBA00004123"/>
    </source>
</evidence>
<keyword evidence="5" id="KW-0963">Cytoplasm</keyword>
<evidence type="ECO:0000313" key="15">
    <source>
        <dbReference type="EMBL" id="SLM33575.1"/>
    </source>
</evidence>
<feature type="compositionally biased region" description="Low complexity" evidence="13">
    <location>
        <begin position="506"/>
        <end position="522"/>
    </location>
</feature>
<comment type="similarity">
    <text evidence="3">Belongs to the CASC3 family.</text>
</comment>
<evidence type="ECO:0000256" key="3">
    <source>
        <dbReference type="ARBA" id="ARBA00009548"/>
    </source>
</evidence>
<feature type="compositionally biased region" description="Acidic residues" evidence="13">
    <location>
        <begin position="18"/>
        <end position="35"/>
    </location>
</feature>
<evidence type="ECO:0000256" key="10">
    <source>
        <dbReference type="ARBA" id="ARBA00023161"/>
    </source>
</evidence>
<evidence type="ECO:0000256" key="7">
    <source>
        <dbReference type="ARBA" id="ARBA00022816"/>
    </source>
</evidence>
<feature type="compositionally biased region" description="Acidic residues" evidence="13">
    <location>
        <begin position="116"/>
        <end position="127"/>
    </location>
</feature>
<keyword evidence="12" id="KW-0539">Nucleus</keyword>
<keyword evidence="9" id="KW-0694">RNA-binding</keyword>
<sequence length="697" mass="74677">MGAPRRKNLVASRRRVDDEGEEEGSVVAGGEDDSLSEGSAISDADDDADAEGSDTSDVNTPERRSNAPKADTNGHPRAANGTVDQAVLPTKKPSGTAAMTDTEAMMNGLNITGDVDAAEGVEFDEMTEQPQISDRQDNPARNQEPAGRSETLADRRRREHEEYKKKRDADPAFVPNRGGFFMHDHRSAAPGQNGFRPFGRGRGRGRGGLGGPMVPTSQGQPALGPADTQWAHDLHETVAQPEPVSTGVPITAMSPTTTSQPKPASSAPRAPPPNRSFSKSTRIGNIQVRVYIAGMQDPVVFPAVPVNQHTRLPHHRPPLRRDKPVRISLPNLPPRYIFPAMERSFIFIPRALRPNQQGFGRGRGRGSFSGYAAFSSRRTSAHGGSVYSPSVAMSRRSSLAREVSRDGIVSPAGSGTNALTAGTESGKPVVRLPPAAEQAPGSTPQTMDVLNSAPVVNLPLPQAYPLPQKPTFRENRPAPIPMHQPRPQKTVSVADIESPASLNFHPPQQQLQQPFHQQVPTQVNSQMYPQDQPLYPHSRHPSHPSQTSGGTPLSQIPERAIHAQPFQPYPYHQPPSFYPPPYPQPMYYYLPPNVVPALAPSVGAPTFVAGQQYQYAVPVGPPAPPADSATPLGTVAHESNGMVYYYDSSQLPSGPEAGATYPPAGYAPPPPGGVVSMGGSPGFSYPATVPAVYFPPQ</sequence>
<feature type="compositionally biased region" description="Acidic residues" evidence="13">
    <location>
        <begin position="43"/>
        <end position="54"/>
    </location>
</feature>
<dbReference type="GO" id="GO:0035145">
    <property type="term" value="C:exon-exon junction complex"/>
    <property type="evidence" value="ECO:0007669"/>
    <property type="project" value="InterPro"/>
</dbReference>
<dbReference type="GO" id="GO:0008380">
    <property type="term" value="P:RNA splicing"/>
    <property type="evidence" value="ECO:0007669"/>
    <property type="project" value="UniProtKB-KW"/>
</dbReference>
<evidence type="ECO:0000256" key="8">
    <source>
        <dbReference type="ARBA" id="ARBA00022845"/>
    </source>
</evidence>
<dbReference type="GO" id="GO:0006397">
    <property type="term" value="P:mRNA processing"/>
    <property type="evidence" value="ECO:0007669"/>
    <property type="project" value="UniProtKB-KW"/>
</dbReference>
<feature type="region of interest" description="Disordered" evidence="13">
    <location>
        <begin position="240"/>
        <end position="281"/>
    </location>
</feature>
<keyword evidence="7" id="KW-0509">mRNA transport</keyword>
<dbReference type="SMART" id="SM01044">
    <property type="entry name" value="Btz"/>
    <property type="match status" value="1"/>
</dbReference>
<evidence type="ECO:0000256" key="11">
    <source>
        <dbReference type="ARBA" id="ARBA00023187"/>
    </source>
</evidence>
<dbReference type="GO" id="GO:0006417">
    <property type="term" value="P:regulation of translation"/>
    <property type="evidence" value="ECO:0007669"/>
    <property type="project" value="UniProtKB-KW"/>
</dbReference>
<feature type="domain" description="Btz" evidence="14">
    <location>
        <begin position="127"/>
        <end position="255"/>
    </location>
</feature>
<keyword evidence="16" id="KW-1185">Reference proteome</keyword>
<dbReference type="Proteomes" id="UP000192927">
    <property type="component" value="Unassembled WGS sequence"/>
</dbReference>
<proteinExistence type="inferred from homology"/>
<keyword evidence="6" id="KW-0507">mRNA processing</keyword>
<accession>A0A1W5CS51</accession>
<evidence type="ECO:0000256" key="5">
    <source>
        <dbReference type="ARBA" id="ARBA00022490"/>
    </source>
</evidence>
<feature type="compositionally biased region" description="Polar residues" evidence="13">
    <location>
        <begin position="543"/>
        <end position="554"/>
    </location>
</feature>
<keyword evidence="11" id="KW-0508">mRNA splicing</keyword>
<name>A0A1W5CS51_9LECA</name>
<evidence type="ECO:0000256" key="9">
    <source>
        <dbReference type="ARBA" id="ARBA00022884"/>
    </source>
</evidence>
<dbReference type="InterPro" id="IPR018545">
    <property type="entry name" value="Btz_dom"/>
</dbReference>
<organism evidence="15 16">
    <name type="scientific">Lasallia pustulata</name>
    <dbReference type="NCBI Taxonomy" id="136370"/>
    <lineage>
        <taxon>Eukaryota</taxon>
        <taxon>Fungi</taxon>
        <taxon>Dikarya</taxon>
        <taxon>Ascomycota</taxon>
        <taxon>Pezizomycotina</taxon>
        <taxon>Lecanoromycetes</taxon>
        <taxon>OSLEUM clade</taxon>
        <taxon>Umbilicariomycetidae</taxon>
        <taxon>Umbilicariales</taxon>
        <taxon>Umbilicariaceae</taxon>
        <taxon>Lasallia</taxon>
    </lineage>
</organism>
<feature type="compositionally biased region" description="Low complexity" evidence="13">
    <location>
        <begin position="259"/>
        <end position="268"/>
    </location>
</feature>
<feature type="compositionally biased region" description="Polar residues" evidence="13">
    <location>
        <begin position="413"/>
        <end position="423"/>
    </location>
</feature>
<feature type="region of interest" description="Disordered" evidence="13">
    <location>
        <begin position="403"/>
        <end position="429"/>
    </location>
</feature>
<dbReference type="GO" id="GO:0005737">
    <property type="term" value="C:cytoplasm"/>
    <property type="evidence" value="ECO:0007669"/>
    <property type="project" value="UniProtKB-SubCell"/>
</dbReference>